<dbReference type="Proteomes" id="UP001229251">
    <property type="component" value="Unassembled WGS sequence"/>
</dbReference>
<protein>
    <submittedName>
        <fullName evidence="1">Uncharacterized protein</fullName>
    </submittedName>
</protein>
<organism evidence="1 2">
    <name type="scientific">Facklamia hominis</name>
    <dbReference type="NCBI Taxonomy" id="178214"/>
    <lineage>
        <taxon>Bacteria</taxon>
        <taxon>Bacillati</taxon>
        <taxon>Bacillota</taxon>
        <taxon>Bacilli</taxon>
        <taxon>Lactobacillales</taxon>
        <taxon>Aerococcaceae</taxon>
        <taxon>Facklamia</taxon>
    </lineage>
</organism>
<comment type="caution">
    <text evidence="1">The sequence shown here is derived from an EMBL/GenBank/DDBJ whole genome shotgun (WGS) entry which is preliminary data.</text>
</comment>
<evidence type="ECO:0000313" key="2">
    <source>
        <dbReference type="Proteomes" id="UP001229251"/>
    </source>
</evidence>
<evidence type="ECO:0000313" key="1">
    <source>
        <dbReference type="EMBL" id="MDK7187151.1"/>
    </source>
</evidence>
<accession>A0AAJ1Q5Y3</accession>
<dbReference type="RefSeq" id="WP_006907718.1">
    <property type="nucleotide sequence ID" value="NZ_CAUPDI010000001.1"/>
</dbReference>
<gene>
    <name evidence="1" type="ORF">QP433_04070</name>
</gene>
<name>A0AAJ1Q5Y3_9LACT</name>
<dbReference type="EMBL" id="JASOOE010000006">
    <property type="protein sequence ID" value="MDK7187151.1"/>
    <property type="molecule type" value="Genomic_DNA"/>
</dbReference>
<proteinExistence type="predicted"/>
<reference evidence="1" key="1">
    <citation type="submission" date="2023-05" db="EMBL/GenBank/DDBJ databases">
        <title>Cataloging the Phylogenetic Diversity of Human Bladder Bacteria.</title>
        <authorList>
            <person name="Du J."/>
        </authorList>
    </citation>
    <scope>NUCLEOTIDE SEQUENCE</scope>
    <source>
        <strain evidence="1">UMB1231</strain>
    </source>
</reference>
<sequence length="79" mass="8774">MIGLTINQLKESVTRNLTNVVFDVDGIRCGIYPSTPDSYDVGIGERLIENIKDFDNLLEVKIKGKKLSEAIGEATIDIY</sequence>
<dbReference type="AlphaFoldDB" id="A0AAJ1Q5Y3"/>